<reference evidence="1 2" key="1">
    <citation type="submission" date="2016-03" db="EMBL/GenBank/DDBJ databases">
        <title>Trachymyrmex septentrionalis WGS genome.</title>
        <authorList>
            <person name="Nygaard S."/>
            <person name="Hu H."/>
            <person name="Boomsma J."/>
            <person name="Zhang G."/>
        </authorList>
    </citation>
    <scope>NUCLEOTIDE SEQUENCE [LARGE SCALE GENOMIC DNA]</scope>
    <source>
        <strain evidence="1">Tsep2-gDNA-1</strain>
        <tissue evidence="1">Whole body</tissue>
    </source>
</reference>
<evidence type="ECO:0000313" key="2">
    <source>
        <dbReference type="Proteomes" id="UP000078541"/>
    </source>
</evidence>
<organism evidence="1 2">
    <name type="scientific">Trachymyrmex septentrionalis</name>
    <dbReference type="NCBI Taxonomy" id="34720"/>
    <lineage>
        <taxon>Eukaryota</taxon>
        <taxon>Metazoa</taxon>
        <taxon>Ecdysozoa</taxon>
        <taxon>Arthropoda</taxon>
        <taxon>Hexapoda</taxon>
        <taxon>Insecta</taxon>
        <taxon>Pterygota</taxon>
        <taxon>Neoptera</taxon>
        <taxon>Endopterygota</taxon>
        <taxon>Hymenoptera</taxon>
        <taxon>Apocrita</taxon>
        <taxon>Aculeata</taxon>
        <taxon>Formicoidea</taxon>
        <taxon>Formicidae</taxon>
        <taxon>Myrmicinae</taxon>
        <taxon>Trachymyrmex</taxon>
    </lineage>
</organism>
<accession>A0A195FS85</accession>
<sequence length="202" mass="23127">MSLQSCCDVNVSNGCVWLCTERFTKCISKTSTHFILPPMMYPRREDNHLDLMTIFQLVVIPSIRDSAIESKEASLAKLLDIRQNRSVCRKRNECVFPAKRWVRACSHESKDTQENNLKVDNSIRGIVNRTLLPGLASDFPVCARKCEREASISGENDKHAALRRDRWHADTSIHIVPSGVHLMIMSLIFRDISRYFLFLMSG</sequence>
<keyword evidence="2" id="KW-1185">Reference proteome</keyword>
<dbReference type="EMBL" id="KQ981281">
    <property type="protein sequence ID" value="KYN43301.1"/>
    <property type="molecule type" value="Genomic_DNA"/>
</dbReference>
<protein>
    <submittedName>
        <fullName evidence="1">Uncharacterized protein</fullName>
    </submittedName>
</protein>
<dbReference type="Proteomes" id="UP000078541">
    <property type="component" value="Unassembled WGS sequence"/>
</dbReference>
<proteinExistence type="predicted"/>
<dbReference type="AlphaFoldDB" id="A0A195FS85"/>
<gene>
    <name evidence="1" type="ORF">ALC56_02249</name>
</gene>
<name>A0A195FS85_9HYME</name>
<evidence type="ECO:0000313" key="1">
    <source>
        <dbReference type="EMBL" id="KYN43301.1"/>
    </source>
</evidence>